<evidence type="ECO:0000313" key="4">
    <source>
        <dbReference type="Proteomes" id="UP000234206"/>
    </source>
</evidence>
<feature type="domain" description="M23ase beta-sheet core" evidence="2">
    <location>
        <begin position="26"/>
        <end position="112"/>
    </location>
</feature>
<gene>
    <name evidence="3" type="ORF">CYJ76_05040</name>
</gene>
<dbReference type="OrthoDB" id="5245088at2"/>
<name>A0A2I1PBN5_9MICO</name>
<proteinExistence type="predicted"/>
<accession>A0A2I1PBN5</accession>
<dbReference type="CDD" id="cd12797">
    <property type="entry name" value="M23_peptidase"/>
    <property type="match status" value="1"/>
</dbReference>
<dbReference type="Gene3D" id="2.70.70.10">
    <property type="entry name" value="Glucose Permease (Domain IIA)"/>
    <property type="match status" value="1"/>
</dbReference>
<sequence length="139" mass="15192">MDYKWPIAPVKVVRPFKPPKHRYGRGHRGVDLRAVPGTPVYAAGPGFVAFSGPVASVGTLSIQHTLRLRTTYQPLTARVPMGTPVVAGTPIGLLSPGGHCLPACLHWGARTGLRTYIDPTLLPDFAPELKPLDQRRRRR</sequence>
<dbReference type="InterPro" id="IPR016047">
    <property type="entry name" value="M23ase_b-sheet_dom"/>
</dbReference>
<protein>
    <submittedName>
        <fullName evidence="3">M23 family peptidase</fullName>
    </submittedName>
</protein>
<organism evidence="3 4">
    <name type="scientific">Kytococcus schroeteri</name>
    <dbReference type="NCBI Taxonomy" id="138300"/>
    <lineage>
        <taxon>Bacteria</taxon>
        <taxon>Bacillati</taxon>
        <taxon>Actinomycetota</taxon>
        <taxon>Actinomycetes</taxon>
        <taxon>Micrococcales</taxon>
        <taxon>Kytococcaceae</taxon>
        <taxon>Kytococcus</taxon>
    </lineage>
</organism>
<evidence type="ECO:0000313" key="3">
    <source>
        <dbReference type="EMBL" id="PKZ42037.1"/>
    </source>
</evidence>
<dbReference type="EMBL" id="PKIZ01000007">
    <property type="protein sequence ID" value="PKZ42037.1"/>
    <property type="molecule type" value="Genomic_DNA"/>
</dbReference>
<dbReference type="GO" id="GO:0004222">
    <property type="term" value="F:metalloendopeptidase activity"/>
    <property type="evidence" value="ECO:0007669"/>
    <property type="project" value="TreeGrafter"/>
</dbReference>
<dbReference type="InterPro" id="IPR050570">
    <property type="entry name" value="Cell_wall_metabolism_enzyme"/>
</dbReference>
<dbReference type="Proteomes" id="UP000234206">
    <property type="component" value="Unassembled WGS sequence"/>
</dbReference>
<keyword evidence="1" id="KW-0732">Signal</keyword>
<evidence type="ECO:0000256" key="1">
    <source>
        <dbReference type="ARBA" id="ARBA00022729"/>
    </source>
</evidence>
<keyword evidence="4" id="KW-1185">Reference proteome</keyword>
<reference evidence="3 4" key="1">
    <citation type="submission" date="2017-12" db="EMBL/GenBank/DDBJ databases">
        <title>Phylogenetic diversity of female urinary microbiome.</title>
        <authorList>
            <person name="Thomas-White K."/>
            <person name="Wolfe A.J."/>
        </authorList>
    </citation>
    <scope>NUCLEOTIDE SEQUENCE [LARGE SCALE GENOMIC DNA]</scope>
    <source>
        <strain evidence="3 4">UMB1298</strain>
    </source>
</reference>
<dbReference type="Pfam" id="PF01551">
    <property type="entry name" value="Peptidase_M23"/>
    <property type="match status" value="1"/>
</dbReference>
<dbReference type="InterPro" id="IPR011055">
    <property type="entry name" value="Dup_hybrid_motif"/>
</dbReference>
<dbReference type="AlphaFoldDB" id="A0A2I1PBN5"/>
<dbReference type="PANTHER" id="PTHR21666">
    <property type="entry name" value="PEPTIDASE-RELATED"/>
    <property type="match status" value="1"/>
</dbReference>
<dbReference type="PANTHER" id="PTHR21666:SF289">
    <property type="entry name" value="L-ALA--D-GLU ENDOPEPTIDASE"/>
    <property type="match status" value="1"/>
</dbReference>
<comment type="caution">
    <text evidence="3">The sequence shown here is derived from an EMBL/GenBank/DDBJ whole genome shotgun (WGS) entry which is preliminary data.</text>
</comment>
<dbReference type="SUPFAM" id="SSF51261">
    <property type="entry name" value="Duplicated hybrid motif"/>
    <property type="match status" value="1"/>
</dbReference>
<evidence type="ECO:0000259" key="2">
    <source>
        <dbReference type="Pfam" id="PF01551"/>
    </source>
</evidence>